<accession>A0ACA9LBL1</accession>
<feature type="non-terminal residue" evidence="1">
    <location>
        <position position="1"/>
    </location>
</feature>
<reference evidence="1" key="1">
    <citation type="submission" date="2021-06" db="EMBL/GenBank/DDBJ databases">
        <authorList>
            <person name="Kallberg Y."/>
            <person name="Tangrot J."/>
            <person name="Rosling A."/>
        </authorList>
    </citation>
    <scope>NUCLEOTIDE SEQUENCE</scope>
    <source>
        <strain evidence="1">IL203A</strain>
    </source>
</reference>
<dbReference type="Proteomes" id="UP000789702">
    <property type="component" value="Unassembled WGS sequence"/>
</dbReference>
<gene>
    <name evidence="1" type="ORF">DHETER_LOCUS3772</name>
</gene>
<evidence type="ECO:0000313" key="2">
    <source>
        <dbReference type="Proteomes" id="UP000789702"/>
    </source>
</evidence>
<organism evidence="1 2">
    <name type="scientific">Dentiscutata heterogama</name>
    <dbReference type="NCBI Taxonomy" id="1316150"/>
    <lineage>
        <taxon>Eukaryota</taxon>
        <taxon>Fungi</taxon>
        <taxon>Fungi incertae sedis</taxon>
        <taxon>Mucoromycota</taxon>
        <taxon>Glomeromycotina</taxon>
        <taxon>Glomeromycetes</taxon>
        <taxon>Diversisporales</taxon>
        <taxon>Gigasporaceae</taxon>
        <taxon>Dentiscutata</taxon>
    </lineage>
</organism>
<sequence>HPGNISRNWNTPYRNESLVPVNPPVNIPNDTNFQEMLEEDTSIFAPAEIEIRKITQSKLTQRNEK</sequence>
<comment type="caution">
    <text evidence="1">The sequence shown here is derived from an EMBL/GenBank/DDBJ whole genome shotgun (WGS) entry which is preliminary data.</text>
</comment>
<proteinExistence type="predicted"/>
<evidence type="ECO:0000313" key="1">
    <source>
        <dbReference type="EMBL" id="CAG8517956.1"/>
    </source>
</evidence>
<dbReference type="EMBL" id="CAJVPU010003438">
    <property type="protein sequence ID" value="CAG8517956.1"/>
    <property type="molecule type" value="Genomic_DNA"/>
</dbReference>
<protein>
    <submittedName>
        <fullName evidence="1">16549_t:CDS:1</fullName>
    </submittedName>
</protein>
<keyword evidence="2" id="KW-1185">Reference proteome</keyword>
<name>A0ACA9LBL1_9GLOM</name>